<proteinExistence type="predicted"/>
<dbReference type="InterPro" id="IPR011990">
    <property type="entry name" value="TPR-like_helical_dom_sf"/>
</dbReference>
<dbReference type="EMBL" id="VYKK01000018">
    <property type="protein sequence ID" value="KAA9002124.1"/>
    <property type="molecule type" value="Genomic_DNA"/>
</dbReference>
<feature type="transmembrane region" description="Helical" evidence="2">
    <location>
        <begin position="479"/>
        <end position="501"/>
    </location>
</feature>
<accession>A0A5J5G5J9</accession>
<keyword evidence="4" id="KW-1185">Reference proteome</keyword>
<feature type="transmembrane region" description="Helical" evidence="2">
    <location>
        <begin position="370"/>
        <end position="389"/>
    </location>
</feature>
<organism evidence="3 4">
    <name type="scientific">Paenibacillus spiritus</name>
    <dbReference type="NCBI Taxonomy" id="2496557"/>
    <lineage>
        <taxon>Bacteria</taxon>
        <taxon>Bacillati</taxon>
        <taxon>Bacillota</taxon>
        <taxon>Bacilli</taxon>
        <taxon>Bacillales</taxon>
        <taxon>Paenibacillaceae</taxon>
        <taxon>Paenibacillus</taxon>
    </lineage>
</organism>
<feature type="region of interest" description="Disordered" evidence="1">
    <location>
        <begin position="110"/>
        <end position="179"/>
    </location>
</feature>
<evidence type="ECO:0000313" key="3">
    <source>
        <dbReference type="EMBL" id="KAA9002124.1"/>
    </source>
</evidence>
<protein>
    <recommendedName>
        <fullName evidence="5">O-antigen ligase family protein</fullName>
    </recommendedName>
</protein>
<feature type="transmembrane region" description="Helical" evidence="2">
    <location>
        <begin position="214"/>
        <end position="233"/>
    </location>
</feature>
<feature type="transmembrane region" description="Helical" evidence="2">
    <location>
        <begin position="245"/>
        <end position="261"/>
    </location>
</feature>
<sequence length="871" mass="90003">MKAAAEAAFFAVLIKAAPRRLLKDAASGKTGRKSARTGKEGGSMRLKQRAIALNAARLCGALTGALLLGATVNAGFYFPSDLYPWAACWPACAFFAVWRVQAERRTAQRRAWQGSAAGRVRKNGGSENGVPRNKYPKDGDWAKRDPENDDGGNRDTENKVWWEDSDPENGDSVKRLPENRTLRADVPAADVPAAGPQAAQPQPPAVRRAALCRGMLLACPLSLAGCYALAWLRGPVSAQGTMNELLRWSLCAAFAAAVLAASRSREGRRLLLLAWHGTGLLLALSGLLAVCAGLPLPGAVLRSSSPEISTAGARLGGLLQYPNTYGALMAAFALERLLAAAEALLPLAAAGPTGQPQSGGKKPGRRQDSGFAAAAAALLTLFPYAAALLLSESRGAWAAGAAGLAAALCVRPRLAAPVLAAGAPAALAAALLWRACTAWQLAPPPGPGLVLMAGLWAGAVCAGCGLGRRAAPAARGRGAALAAAALGWAAAAGVVLLPAAARGLGPSSTAAARGLIARDAWRLAAEAPWLGRGGEVWRGVYRAVQSSPYVGSQVHSGVLDLLLGTGAAGLAVAGAGFAAAAGLAAATPRWLAPLIVLAAHAAVDFDGSFLLVPLLTVLPPVLAAAEESRAEDASFVLPGVLPTMLPSGPAEYSPGHNPKRPWVRQAGYAAAGLGGVCLLGIGMLSFSAWRGETLSRQAAGLDEGAARDRLVAALEWNPRDPSAAARLARLLPAGEGLAVLERGLRYSPEEPRLHWLRAVLLLRSAAPEPAIAALERSLELDRFSAAKQTEAARLLLEAGQRCAGRGELGAARRYAQAGRDELRRYAALAADAGRLARNDRAFVWTPEAAALAAPLERLERLTAARTARSIP</sequence>
<dbReference type="SUPFAM" id="SSF48452">
    <property type="entry name" value="TPR-like"/>
    <property type="match status" value="1"/>
</dbReference>
<keyword evidence="2" id="KW-0812">Transmembrane</keyword>
<dbReference type="Gene3D" id="1.25.40.10">
    <property type="entry name" value="Tetratricopeptide repeat domain"/>
    <property type="match status" value="1"/>
</dbReference>
<feature type="transmembrane region" description="Helical" evidence="2">
    <location>
        <begin position="82"/>
        <end position="100"/>
    </location>
</feature>
<dbReference type="AlphaFoldDB" id="A0A5J5G5J9"/>
<feature type="transmembrane region" description="Helical" evidence="2">
    <location>
        <begin position="561"/>
        <end position="583"/>
    </location>
</feature>
<feature type="transmembrane region" description="Helical" evidence="2">
    <location>
        <begin position="666"/>
        <end position="686"/>
    </location>
</feature>
<dbReference type="OrthoDB" id="1808577at2"/>
<feature type="transmembrane region" description="Helical" evidence="2">
    <location>
        <begin position="448"/>
        <end position="467"/>
    </location>
</feature>
<feature type="transmembrane region" description="Helical" evidence="2">
    <location>
        <begin position="273"/>
        <end position="296"/>
    </location>
</feature>
<keyword evidence="2" id="KW-1133">Transmembrane helix</keyword>
<comment type="caution">
    <text evidence="3">The sequence shown here is derived from an EMBL/GenBank/DDBJ whole genome shotgun (WGS) entry which is preliminary data.</text>
</comment>
<feature type="transmembrane region" description="Helical" evidence="2">
    <location>
        <begin position="590"/>
        <end position="612"/>
    </location>
</feature>
<keyword evidence="2" id="KW-0472">Membrane</keyword>
<evidence type="ECO:0008006" key="5">
    <source>
        <dbReference type="Google" id="ProtNLM"/>
    </source>
</evidence>
<name>A0A5J5G5J9_9BACL</name>
<evidence type="ECO:0000256" key="2">
    <source>
        <dbReference type="SAM" id="Phobius"/>
    </source>
</evidence>
<gene>
    <name evidence="3" type="ORF">F4V43_13780</name>
</gene>
<evidence type="ECO:0000313" key="4">
    <source>
        <dbReference type="Proteomes" id="UP000367750"/>
    </source>
</evidence>
<feature type="compositionally biased region" description="Basic and acidic residues" evidence="1">
    <location>
        <begin position="135"/>
        <end position="162"/>
    </location>
</feature>
<feature type="transmembrane region" description="Helical" evidence="2">
    <location>
        <begin position="55"/>
        <end position="76"/>
    </location>
</feature>
<feature type="transmembrane region" description="Helical" evidence="2">
    <location>
        <begin position="418"/>
        <end position="442"/>
    </location>
</feature>
<dbReference type="Proteomes" id="UP000367750">
    <property type="component" value="Unassembled WGS sequence"/>
</dbReference>
<evidence type="ECO:0000256" key="1">
    <source>
        <dbReference type="SAM" id="MobiDB-lite"/>
    </source>
</evidence>
<reference evidence="3 4" key="1">
    <citation type="submission" date="2019-09" db="EMBL/GenBank/DDBJ databases">
        <title>Bacillus ochoae sp. nov., Paenibacillus whitsoniae sp. nov., Paenibacillus spiritus sp. nov. Isolated from the Mars Exploration Rover during spacecraft assembly.</title>
        <authorList>
            <person name="Seuylemezian A."/>
            <person name="Vaishampayan P."/>
        </authorList>
    </citation>
    <scope>NUCLEOTIDE SEQUENCE [LARGE SCALE GENOMIC DNA]</scope>
    <source>
        <strain evidence="3 4">MER_111</strain>
    </source>
</reference>